<evidence type="ECO:0000313" key="12">
    <source>
        <dbReference type="Proteomes" id="UP000265515"/>
    </source>
</evidence>
<reference evidence="11 12" key="1">
    <citation type="journal article" date="2018" name="Cell">
        <title>The Chara Genome: Secondary Complexity and Implications for Plant Terrestrialization.</title>
        <authorList>
            <person name="Nishiyama T."/>
            <person name="Sakayama H."/>
            <person name="Vries J.D."/>
            <person name="Buschmann H."/>
            <person name="Saint-Marcoux D."/>
            <person name="Ullrich K.K."/>
            <person name="Haas F.B."/>
            <person name="Vanderstraeten L."/>
            <person name="Becker D."/>
            <person name="Lang D."/>
            <person name="Vosolsobe S."/>
            <person name="Rombauts S."/>
            <person name="Wilhelmsson P.K.I."/>
            <person name="Janitza P."/>
            <person name="Kern R."/>
            <person name="Heyl A."/>
            <person name="Rumpler F."/>
            <person name="Villalobos L.I.A.C."/>
            <person name="Clay J.M."/>
            <person name="Skokan R."/>
            <person name="Toyoda A."/>
            <person name="Suzuki Y."/>
            <person name="Kagoshima H."/>
            <person name="Schijlen E."/>
            <person name="Tajeshwar N."/>
            <person name="Catarino B."/>
            <person name="Hetherington A.J."/>
            <person name="Saltykova A."/>
            <person name="Bonnot C."/>
            <person name="Breuninger H."/>
            <person name="Symeonidi A."/>
            <person name="Radhakrishnan G.V."/>
            <person name="Van Nieuwerburgh F."/>
            <person name="Deforce D."/>
            <person name="Chang C."/>
            <person name="Karol K.G."/>
            <person name="Hedrich R."/>
            <person name="Ulvskov P."/>
            <person name="Glockner G."/>
            <person name="Delwiche C.F."/>
            <person name="Petrasek J."/>
            <person name="Van de Peer Y."/>
            <person name="Friml J."/>
            <person name="Beilby M."/>
            <person name="Dolan L."/>
            <person name="Kohara Y."/>
            <person name="Sugano S."/>
            <person name="Fujiyama A."/>
            <person name="Delaux P.-M."/>
            <person name="Quint M."/>
            <person name="TheiBen G."/>
            <person name="Hagemann M."/>
            <person name="Harholt J."/>
            <person name="Dunand C."/>
            <person name="Zachgo S."/>
            <person name="Langdale J."/>
            <person name="Maumus F."/>
            <person name="Straeten D.V.D."/>
            <person name="Gould S.B."/>
            <person name="Rensing S.A."/>
        </authorList>
    </citation>
    <scope>NUCLEOTIDE SEQUENCE [LARGE SCALE GENOMIC DNA]</scope>
    <source>
        <strain evidence="11 12">S276</strain>
    </source>
</reference>
<dbReference type="PRINTS" id="PR00072">
    <property type="entry name" value="MALOXRDTASE"/>
</dbReference>
<evidence type="ECO:0000256" key="1">
    <source>
        <dbReference type="ARBA" id="ARBA00001936"/>
    </source>
</evidence>
<sequence>MASRLGSLVRESAKNGGRIGSWARSLASADLSRAYSSLGNRPILVDKRGADILHDPWLNKGTAHPQVERDSLGMRGLLPPNVISLDQQVARFGLSFRSLERKTKDGESDVRALAQWRLLNRLHDRNETLYYRVLIDNIKEFAPIVYTPTVGLVCQNYSGLFRRTRGMYFSAKDKGLMASMVYNWPSERVDVIVVTDGSRILGLGDLGVQGIGIPIGKLDLYVAAGGINPARVLPVCLDVGTNNTALLENPLYLGLRQPRLEGEEYLAVLDEFMEAVYLRWPKVIVQHEDFQNKWAFSMLKRYRNKYRMFNDDVQGTAGVALAGILGSVRAMGRPMSDISKMRVVVVGAGSAGLGVVNMVRESMAMAEGVSAETLKKAAENFWILDKEGLVTEERKDMDPDVKDYARSVNGSLALPEGAALLDVVKKVKPDVLLGLSGVGGIFNKQILEAMKHERNHRPAVFAMSNPTSNAECSSTDCFKILGGNCVFASGSPFPDVDLGSGAVGKANQGNNMYLFPGIGLGTYLAGARLVTDGMLHAAAERLASMMSAEDVAKGVIFPPVTDIRAVAKEVGAAVVKAAVDEDLAEGTWSADVRDLRAMSQDEIVEYVERMMWSPAYSPLIYSKSKESI</sequence>
<comment type="similarity">
    <text evidence="2 8">Belongs to the malic enzymes family.</text>
</comment>
<evidence type="ECO:0000313" key="11">
    <source>
        <dbReference type="EMBL" id="GBG68766.1"/>
    </source>
</evidence>
<evidence type="ECO:0000256" key="2">
    <source>
        <dbReference type="ARBA" id="ARBA00008785"/>
    </source>
</evidence>
<dbReference type="AlphaFoldDB" id="A0A388KFI4"/>
<dbReference type="GO" id="GO:0046872">
    <property type="term" value="F:metal ion binding"/>
    <property type="evidence" value="ECO:0007669"/>
    <property type="project" value="UniProtKB-KW"/>
</dbReference>
<dbReference type="Pfam" id="PF00390">
    <property type="entry name" value="malic"/>
    <property type="match status" value="1"/>
</dbReference>
<dbReference type="InterPro" id="IPR012302">
    <property type="entry name" value="Malic_NAD-bd"/>
</dbReference>
<dbReference type="InterPro" id="IPR012301">
    <property type="entry name" value="Malic_N_dom"/>
</dbReference>
<feature type="active site" description="Proton acceptor" evidence="5">
    <location>
        <position position="217"/>
    </location>
</feature>
<dbReference type="InterPro" id="IPR046346">
    <property type="entry name" value="Aminoacid_DH-like_N_sf"/>
</dbReference>
<dbReference type="InterPro" id="IPR037062">
    <property type="entry name" value="Malic_N_dom_sf"/>
</dbReference>
<dbReference type="PROSITE" id="PS00331">
    <property type="entry name" value="MALIC_ENZYMES"/>
    <property type="match status" value="1"/>
</dbReference>
<evidence type="ECO:0000256" key="4">
    <source>
        <dbReference type="ARBA" id="ARBA00023002"/>
    </source>
</evidence>
<dbReference type="SUPFAM" id="SSF53223">
    <property type="entry name" value="Aminoacid dehydrogenase-like, N-terminal domain"/>
    <property type="match status" value="1"/>
</dbReference>
<dbReference type="OMA" id="HHEDFAT"/>
<gene>
    <name evidence="11" type="ORF">CBR_g3306</name>
</gene>
<organism evidence="11 12">
    <name type="scientific">Chara braunii</name>
    <name type="common">Braun's stonewort</name>
    <dbReference type="NCBI Taxonomy" id="69332"/>
    <lineage>
        <taxon>Eukaryota</taxon>
        <taxon>Viridiplantae</taxon>
        <taxon>Streptophyta</taxon>
        <taxon>Charophyceae</taxon>
        <taxon>Charales</taxon>
        <taxon>Characeae</taxon>
        <taxon>Chara</taxon>
    </lineage>
</organism>
<dbReference type="InterPro" id="IPR036291">
    <property type="entry name" value="NAD(P)-bd_dom_sf"/>
</dbReference>
<dbReference type="Proteomes" id="UP000265515">
    <property type="component" value="Unassembled WGS sequence"/>
</dbReference>
<evidence type="ECO:0000256" key="6">
    <source>
        <dbReference type="PIRSR" id="PIRSR000106-2"/>
    </source>
</evidence>
<dbReference type="Gene3D" id="3.40.50.720">
    <property type="entry name" value="NAD(P)-binding Rossmann-like Domain"/>
    <property type="match status" value="1"/>
</dbReference>
<evidence type="ECO:0000256" key="7">
    <source>
        <dbReference type="PIRSR" id="PIRSR000106-3"/>
    </source>
</evidence>
<comment type="cofactor">
    <cofactor evidence="1">
        <name>Mn(2+)</name>
        <dbReference type="ChEBI" id="CHEBI:29035"/>
    </cofactor>
</comment>
<dbReference type="PANTHER" id="PTHR23406">
    <property type="entry name" value="MALIC ENZYME-RELATED"/>
    <property type="match status" value="1"/>
</dbReference>
<accession>A0A388KFI4</accession>
<evidence type="ECO:0000256" key="5">
    <source>
        <dbReference type="PIRSR" id="PIRSR000106-1"/>
    </source>
</evidence>
<dbReference type="FunFam" id="3.40.50.10380:FF:000005">
    <property type="entry name" value="Malic enzyme"/>
    <property type="match status" value="1"/>
</dbReference>
<feature type="binding site" evidence="6">
    <location>
        <position position="199"/>
    </location>
    <ligand>
        <name>(S)-malate</name>
        <dbReference type="ChEBI" id="CHEBI:15589"/>
    </ligand>
</feature>
<dbReference type="GO" id="GO:0005739">
    <property type="term" value="C:mitochondrion"/>
    <property type="evidence" value="ECO:0007669"/>
    <property type="project" value="TreeGrafter"/>
</dbReference>
<name>A0A388KFI4_CHABU</name>
<evidence type="ECO:0000256" key="8">
    <source>
        <dbReference type="RuleBase" id="RU003426"/>
    </source>
</evidence>
<dbReference type="InterPro" id="IPR015884">
    <property type="entry name" value="Malic_enzyme_CS"/>
</dbReference>
<feature type="binding site" evidence="7">
    <location>
        <position position="312"/>
    </location>
    <ligand>
        <name>a divalent metal cation</name>
        <dbReference type="ChEBI" id="CHEBI:60240"/>
    </ligand>
</feature>
<keyword evidence="12" id="KW-1185">Reference proteome</keyword>
<evidence type="ECO:0000259" key="10">
    <source>
        <dbReference type="SMART" id="SM01274"/>
    </source>
</evidence>
<feature type="domain" description="Malic enzyme NAD-binding" evidence="9">
    <location>
        <begin position="313"/>
        <end position="579"/>
    </location>
</feature>
<dbReference type="Gramene" id="GBG68766">
    <property type="protein sequence ID" value="GBG68766"/>
    <property type="gene ID" value="CBR_g3306"/>
</dbReference>
<dbReference type="GO" id="GO:0006108">
    <property type="term" value="P:malate metabolic process"/>
    <property type="evidence" value="ECO:0007669"/>
    <property type="project" value="TreeGrafter"/>
</dbReference>
<comment type="cofactor">
    <cofactor evidence="7">
        <name>Mg(2+)</name>
        <dbReference type="ChEBI" id="CHEBI:18420"/>
    </cofactor>
    <cofactor evidence="7">
        <name>Mn(2+)</name>
        <dbReference type="ChEBI" id="CHEBI:29035"/>
    </cofactor>
    <text evidence="7">Divalent metal cations. Prefers magnesium or manganese.</text>
</comment>
<comment type="caution">
    <text evidence="11">The sequence shown here is derived from an EMBL/GenBank/DDBJ whole genome shotgun (WGS) entry which is preliminary data.</text>
</comment>
<feature type="binding site" evidence="6">
    <location>
        <position position="510"/>
    </location>
    <ligand>
        <name>(S)-malate</name>
        <dbReference type="ChEBI" id="CHEBI:15589"/>
    </ligand>
</feature>
<dbReference type="GO" id="GO:0051287">
    <property type="term" value="F:NAD binding"/>
    <property type="evidence" value="ECO:0007669"/>
    <property type="project" value="InterPro"/>
</dbReference>
<keyword evidence="3 7" id="KW-0479">Metal-binding</keyword>
<evidence type="ECO:0000259" key="9">
    <source>
        <dbReference type="SMART" id="SM00919"/>
    </source>
</evidence>
<feature type="binding site" evidence="6">
    <location>
        <position position="465"/>
    </location>
    <ligand>
        <name>(S)-malate</name>
        <dbReference type="ChEBI" id="CHEBI:15589"/>
    </ligand>
</feature>
<dbReference type="InterPro" id="IPR001891">
    <property type="entry name" value="Malic_OxRdtase"/>
</dbReference>
<protein>
    <recommendedName>
        <fullName evidence="8">Malic enzyme</fullName>
    </recommendedName>
</protein>
<feature type="binding site" evidence="7">
    <location>
        <position position="289"/>
    </location>
    <ligand>
        <name>a divalent metal cation</name>
        <dbReference type="ChEBI" id="CHEBI:60240"/>
    </ligand>
</feature>
<keyword evidence="4 8" id="KW-0560">Oxidoreductase</keyword>
<feature type="domain" description="Malic enzyme N-terminal" evidence="10">
    <location>
        <begin position="123"/>
        <end position="303"/>
    </location>
</feature>
<dbReference type="STRING" id="69332.A0A388KFI4"/>
<dbReference type="OrthoDB" id="5365701at2759"/>
<proteinExistence type="inferred from homology"/>
<dbReference type="Gene3D" id="3.40.50.10380">
    <property type="entry name" value="Malic enzyme, N-terminal domain"/>
    <property type="match status" value="1"/>
</dbReference>
<dbReference type="PANTHER" id="PTHR23406:SF32">
    <property type="entry name" value="NADP-DEPENDENT MALIC ENZYME"/>
    <property type="match status" value="1"/>
</dbReference>
<dbReference type="Pfam" id="PF03949">
    <property type="entry name" value="Malic_M"/>
    <property type="match status" value="1"/>
</dbReference>
<dbReference type="SMART" id="SM00919">
    <property type="entry name" value="Malic_M"/>
    <property type="match status" value="1"/>
</dbReference>
<evidence type="ECO:0000256" key="3">
    <source>
        <dbReference type="ARBA" id="ARBA00022723"/>
    </source>
</evidence>
<dbReference type="SUPFAM" id="SSF51735">
    <property type="entry name" value="NAD(P)-binding Rossmann-fold domains"/>
    <property type="match status" value="1"/>
</dbReference>
<dbReference type="EMBL" id="BFEA01000105">
    <property type="protein sequence ID" value="GBG68766.1"/>
    <property type="molecule type" value="Genomic_DNA"/>
</dbReference>
<dbReference type="PIRSF" id="PIRSF000106">
    <property type="entry name" value="ME"/>
    <property type="match status" value="1"/>
</dbReference>
<feature type="active site" description="Proton donor" evidence="5">
    <location>
        <position position="146"/>
    </location>
</feature>
<feature type="binding site" evidence="7">
    <location>
        <position position="288"/>
    </location>
    <ligand>
        <name>a divalent metal cation</name>
        <dbReference type="ChEBI" id="CHEBI:60240"/>
    </ligand>
</feature>
<dbReference type="NCBIfam" id="NF010052">
    <property type="entry name" value="PRK13529.1"/>
    <property type="match status" value="1"/>
</dbReference>
<dbReference type="SMART" id="SM01274">
    <property type="entry name" value="malic"/>
    <property type="match status" value="1"/>
</dbReference>
<dbReference type="GO" id="GO:0004471">
    <property type="term" value="F:malate dehydrogenase (decarboxylating) (NAD+) activity"/>
    <property type="evidence" value="ECO:0007669"/>
    <property type="project" value="TreeGrafter"/>
</dbReference>